<evidence type="ECO:0000313" key="6">
    <source>
        <dbReference type="Proteomes" id="UP000030678"/>
    </source>
</evidence>
<feature type="compositionally biased region" description="Pro residues" evidence="3">
    <location>
        <begin position="9"/>
        <end position="19"/>
    </location>
</feature>
<evidence type="ECO:0000313" key="5">
    <source>
        <dbReference type="EMBL" id="ETI26750.1"/>
    </source>
</evidence>
<dbReference type="InterPro" id="IPR015590">
    <property type="entry name" value="Aldehyde_DH_dom"/>
</dbReference>
<name>V9DIQ7_9EURO</name>
<dbReference type="HOGENOM" id="CLU_1408592_0_0_1"/>
<dbReference type="GeneID" id="19988688"/>
<evidence type="ECO:0000256" key="2">
    <source>
        <dbReference type="ARBA" id="ARBA00023027"/>
    </source>
</evidence>
<dbReference type="PANTHER" id="PTHR43720">
    <property type="entry name" value="2-AMINOMUCONIC SEMIALDEHYDE DEHYDROGENASE"/>
    <property type="match status" value="1"/>
</dbReference>
<comment type="similarity">
    <text evidence="1">Belongs to the aldehyde dehydrogenase family.</text>
</comment>
<dbReference type="Proteomes" id="UP000030678">
    <property type="component" value="Unassembled WGS sequence"/>
</dbReference>
<organism evidence="5 6">
    <name type="scientific">Cladophialophora carrionii CBS 160.54</name>
    <dbReference type="NCBI Taxonomy" id="1279043"/>
    <lineage>
        <taxon>Eukaryota</taxon>
        <taxon>Fungi</taxon>
        <taxon>Dikarya</taxon>
        <taxon>Ascomycota</taxon>
        <taxon>Pezizomycotina</taxon>
        <taxon>Eurotiomycetes</taxon>
        <taxon>Chaetothyriomycetidae</taxon>
        <taxon>Chaetothyriales</taxon>
        <taxon>Herpotrichiellaceae</taxon>
        <taxon>Cladophialophora</taxon>
    </lineage>
</organism>
<gene>
    <name evidence="5" type="ORF">G647_10195</name>
</gene>
<keyword evidence="2" id="KW-0520">NAD</keyword>
<sequence length="193" mass="20910">MAVKVQVSRPPPPPPPPPIDVSYTPQVSVTTLPATAPIAEILSVLERDGGVILKDLVSAQQLKSIETELQPWNELKREDPGEEITIVKGGRTAPDRPNGKGFYIEPTVVSGVNPSMRVYKEEIFGPFLTFTAFTSEEDVVKLANDAEYGLGSAVFTNDVTRAIRVARDLQAGLDAYSVLKAVHLNLVFATPDI</sequence>
<dbReference type="EMBL" id="KB822700">
    <property type="protein sequence ID" value="ETI26750.1"/>
    <property type="molecule type" value="Genomic_DNA"/>
</dbReference>
<dbReference type="AlphaFoldDB" id="V9DIQ7"/>
<dbReference type="GO" id="GO:0006598">
    <property type="term" value="P:polyamine catabolic process"/>
    <property type="evidence" value="ECO:0007669"/>
    <property type="project" value="TreeGrafter"/>
</dbReference>
<dbReference type="GO" id="GO:0004029">
    <property type="term" value="F:aldehyde dehydrogenase (NAD+) activity"/>
    <property type="evidence" value="ECO:0007669"/>
    <property type="project" value="TreeGrafter"/>
</dbReference>
<dbReference type="SUPFAM" id="SSF53720">
    <property type="entry name" value="ALDH-like"/>
    <property type="match status" value="1"/>
</dbReference>
<feature type="domain" description="Aldehyde dehydrogenase" evidence="4">
    <location>
        <begin position="80"/>
        <end position="172"/>
    </location>
</feature>
<dbReference type="Gene3D" id="3.40.309.10">
    <property type="entry name" value="Aldehyde Dehydrogenase, Chain A, domain 2"/>
    <property type="match status" value="1"/>
</dbReference>
<evidence type="ECO:0000256" key="1">
    <source>
        <dbReference type="ARBA" id="ARBA00009986"/>
    </source>
</evidence>
<dbReference type="PANTHER" id="PTHR43720:SF2">
    <property type="entry name" value="2-AMINOMUCONIC SEMIALDEHYDE DEHYDROGENASE"/>
    <property type="match status" value="1"/>
</dbReference>
<dbReference type="RefSeq" id="XP_008724409.1">
    <property type="nucleotide sequence ID" value="XM_008726187.1"/>
</dbReference>
<feature type="region of interest" description="Disordered" evidence="3">
    <location>
        <begin position="1"/>
        <end position="20"/>
    </location>
</feature>
<proteinExistence type="inferred from homology"/>
<protein>
    <recommendedName>
        <fullName evidence="4">Aldehyde dehydrogenase domain-containing protein</fullName>
    </recommendedName>
</protein>
<evidence type="ECO:0000256" key="3">
    <source>
        <dbReference type="SAM" id="MobiDB-lite"/>
    </source>
</evidence>
<evidence type="ECO:0000259" key="4">
    <source>
        <dbReference type="Pfam" id="PF00171"/>
    </source>
</evidence>
<accession>V9DIQ7</accession>
<dbReference type="VEuPathDB" id="FungiDB:G647_10195"/>
<reference evidence="5 6" key="1">
    <citation type="submission" date="2013-03" db="EMBL/GenBank/DDBJ databases">
        <title>The Genome Sequence of Cladophialophora carrionii CBS 160.54.</title>
        <authorList>
            <consortium name="The Broad Institute Genomics Platform"/>
            <person name="Cuomo C."/>
            <person name="de Hoog S."/>
            <person name="Gorbushina A."/>
            <person name="Walker B."/>
            <person name="Young S.K."/>
            <person name="Zeng Q."/>
            <person name="Gargeya S."/>
            <person name="Fitzgerald M."/>
            <person name="Haas B."/>
            <person name="Abouelleil A."/>
            <person name="Allen A.W."/>
            <person name="Alvarado L."/>
            <person name="Arachchi H.M."/>
            <person name="Berlin A.M."/>
            <person name="Chapman S.B."/>
            <person name="Gainer-Dewar J."/>
            <person name="Goldberg J."/>
            <person name="Griggs A."/>
            <person name="Gujja S."/>
            <person name="Hansen M."/>
            <person name="Howarth C."/>
            <person name="Imamovic A."/>
            <person name="Ireland A."/>
            <person name="Larimer J."/>
            <person name="McCowan C."/>
            <person name="Murphy C."/>
            <person name="Pearson M."/>
            <person name="Poon T.W."/>
            <person name="Priest M."/>
            <person name="Roberts A."/>
            <person name="Saif S."/>
            <person name="Shea T."/>
            <person name="Sisk P."/>
            <person name="Sykes S."/>
            <person name="Wortman J."/>
            <person name="Nusbaum C."/>
            <person name="Birren B."/>
        </authorList>
    </citation>
    <scope>NUCLEOTIDE SEQUENCE [LARGE SCALE GENOMIC DNA]</scope>
    <source>
        <strain evidence="5 6">CBS 160.54</strain>
    </source>
</reference>
<dbReference type="InterPro" id="IPR016163">
    <property type="entry name" value="Ald_DH_C"/>
</dbReference>
<dbReference type="InterPro" id="IPR016161">
    <property type="entry name" value="Ald_DH/histidinol_DH"/>
</dbReference>
<dbReference type="Pfam" id="PF00171">
    <property type="entry name" value="Aldedh"/>
    <property type="match status" value="1"/>
</dbReference>